<feature type="compositionally biased region" description="Polar residues" evidence="2">
    <location>
        <begin position="8"/>
        <end position="28"/>
    </location>
</feature>
<feature type="region of interest" description="Disordered" evidence="2">
    <location>
        <begin position="1"/>
        <end position="28"/>
    </location>
</feature>
<feature type="coiled-coil region" evidence="1">
    <location>
        <begin position="111"/>
        <end position="171"/>
    </location>
</feature>
<evidence type="ECO:0000256" key="2">
    <source>
        <dbReference type="SAM" id="MobiDB-lite"/>
    </source>
</evidence>
<accession>A0A9P3LH39</accession>
<sequence length="265" mass="29245">MMRESVSAPLTPTPSSGESSTASGRTVPANQSDALKTAIQIQVQVEALTTTAQAAAKQARLLTQYVSTLGGADAELVHEHTQLKAAHLTLEGDLRKAREEGEAWKSLAQNVQEMQEMAMAAFERCNALEKENIELRQAMHTFAEGSASATIQQLQKIIAGLTEEVSLYKRREEDIKVKEVSLRNKENKSIIKAMRKQTKDLKRRSLQKTLETKLGEVKELKEIKEERDADAILGNKTMNTNNASSAVPASPELPAIPTFQEIFFL</sequence>
<dbReference type="Proteomes" id="UP000703269">
    <property type="component" value="Unassembled WGS sequence"/>
</dbReference>
<reference evidence="3 4" key="1">
    <citation type="submission" date="2021-08" db="EMBL/GenBank/DDBJ databases">
        <title>Draft Genome Sequence of Phanerochaete sordida strain YK-624.</title>
        <authorList>
            <person name="Mori T."/>
            <person name="Dohra H."/>
            <person name="Suzuki T."/>
            <person name="Kawagishi H."/>
            <person name="Hirai H."/>
        </authorList>
    </citation>
    <scope>NUCLEOTIDE SEQUENCE [LARGE SCALE GENOMIC DNA]</scope>
    <source>
        <strain evidence="3 4">YK-624</strain>
    </source>
</reference>
<dbReference type="OrthoDB" id="2798460at2759"/>
<keyword evidence="4" id="KW-1185">Reference proteome</keyword>
<name>A0A9P3LH39_9APHY</name>
<organism evidence="3 4">
    <name type="scientific">Phanerochaete sordida</name>
    <dbReference type="NCBI Taxonomy" id="48140"/>
    <lineage>
        <taxon>Eukaryota</taxon>
        <taxon>Fungi</taxon>
        <taxon>Dikarya</taxon>
        <taxon>Basidiomycota</taxon>
        <taxon>Agaricomycotina</taxon>
        <taxon>Agaricomycetes</taxon>
        <taxon>Polyporales</taxon>
        <taxon>Phanerochaetaceae</taxon>
        <taxon>Phanerochaete</taxon>
    </lineage>
</organism>
<keyword evidence="1" id="KW-0175">Coiled coil</keyword>
<protein>
    <submittedName>
        <fullName evidence="3">Uncharacterized protein</fullName>
    </submittedName>
</protein>
<evidence type="ECO:0000313" key="4">
    <source>
        <dbReference type="Proteomes" id="UP000703269"/>
    </source>
</evidence>
<dbReference type="AlphaFoldDB" id="A0A9P3LH39"/>
<comment type="caution">
    <text evidence="3">The sequence shown here is derived from an EMBL/GenBank/DDBJ whole genome shotgun (WGS) entry which is preliminary data.</text>
</comment>
<proteinExistence type="predicted"/>
<dbReference type="EMBL" id="BPQB01000046">
    <property type="protein sequence ID" value="GJE95141.1"/>
    <property type="molecule type" value="Genomic_DNA"/>
</dbReference>
<evidence type="ECO:0000256" key="1">
    <source>
        <dbReference type="SAM" id="Coils"/>
    </source>
</evidence>
<evidence type="ECO:0000313" key="3">
    <source>
        <dbReference type="EMBL" id="GJE95141.1"/>
    </source>
</evidence>
<gene>
    <name evidence="3" type="ORF">PsYK624_113220</name>
</gene>